<keyword evidence="4" id="KW-1185">Reference proteome</keyword>
<feature type="compositionally biased region" description="Acidic residues" evidence="2">
    <location>
        <begin position="96"/>
        <end position="115"/>
    </location>
</feature>
<evidence type="ECO:0008006" key="5">
    <source>
        <dbReference type="Google" id="ProtNLM"/>
    </source>
</evidence>
<sequence length="341" mass="37072">MARAIEQIERDIAALQEAIRAIAAELHNAYASYLNSLGQALQKQLILASYHLCTQGYPENFLKLSLHQRQQLQQAIRKLGQQAAKQLLTYMKSEAEGEDEGDVSDEGATEEDADSENVTVSSFELGSDAPNVANAGLTDSTETEANLLGNSADLEEVASTTPTSSPRSPVPVSLSSSPVSLSAAVQEALTPDLSNPIELAKWQQSLEYLTQQALKKVSHNANVLLQKAGVLPKKLPEPILEAAAAVSEASAEVMPGPPNLLNLVIEIENEQDTENSGLTQIMAINLRLGEIEFADVMVSSGRKQIRNILVQLNKLGREYQKKQRERSVAEAEAAWRASWFE</sequence>
<feature type="region of interest" description="Disordered" evidence="2">
    <location>
        <begin position="155"/>
        <end position="176"/>
    </location>
</feature>
<evidence type="ECO:0000313" key="4">
    <source>
        <dbReference type="Proteomes" id="UP000252107"/>
    </source>
</evidence>
<evidence type="ECO:0000256" key="1">
    <source>
        <dbReference type="SAM" id="Coils"/>
    </source>
</evidence>
<feature type="coiled-coil region" evidence="1">
    <location>
        <begin position="305"/>
        <end position="332"/>
    </location>
</feature>
<feature type="region of interest" description="Disordered" evidence="2">
    <location>
        <begin position="93"/>
        <end position="136"/>
    </location>
</feature>
<comment type="caution">
    <text evidence="3">The sequence shown here is derived from an EMBL/GenBank/DDBJ whole genome shotgun (WGS) entry which is preliminary data.</text>
</comment>
<dbReference type="EMBL" id="LXQD01000012">
    <property type="protein sequence ID" value="RCJ42150.1"/>
    <property type="molecule type" value="Genomic_DNA"/>
</dbReference>
<keyword evidence="1" id="KW-0175">Coiled coil</keyword>
<evidence type="ECO:0000256" key="2">
    <source>
        <dbReference type="SAM" id="MobiDB-lite"/>
    </source>
</evidence>
<proteinExistence type="predicted"/>
<gene>
    <name evidence="3" type="ORF">A6770_08005</name>
</gene>
<feature type="compositionally biased region" description="Low complexity" evidence="2">
    <location>
        <begin position="157"/>
        <end position="176"/>
    </location>
</feature>
<evidence type="ECO:0000313" key="3">
    <source>
        <dbReference type="EMBL" id="RCJ42150.1"/>
    </source>
</evidence>
<protein>
    <recommendedName>
        <fullName evidence="5">Primosomal protein</fullName>
    </recommendedName>
</protein>
<dbReference type="AlphaFoldDB" id="A0A367S2C1"/>
<reference evidence="3" key="1">
    <citation type="submission" date="2016-04" db="EMBL/GenBank/DDBJ databases">
        <authorList>
            <person name="Tabuchi Yagui T.R."/>
        </authorList>
    </citation>
    <scope>NUCLEOTIDE SEQUENCE [LARGE SCALE GENOMIC DNA]</scope>
    <source>
        <strain evidence="3">NIES-26</strain>
    </source>
</reference>
<organism evidence="3 4">
    <name type="scientific">Nostoc minutum NIES-26</name>
    <dbReference type="NCBI Taxonomy" id="1844469"/>
    <lineage>
        <taxon>Bacteria</taxon>
        <taxon>Bacillati</taxon>
        <taxon>Cyanobacteriota</taxon>
        <taxon>Cyanophyceae</taxon>
        <taxon>Nostocales</taxon>
        <taxon>Nostocaceae</taxon>
        <taxon>Nostoc</taxon>
    </lineage>
</organism>
<dbReference type="Proteomes" id="UP000252107">
    <property type="component" value="Unassembled WGS sequence"/>
</dbReference>
<accession>A0A367S2C1</accession>
<name>A0A367S2C1_9NOSO</name>